<keyword evidence="10 13" id="KW-1133">Transmembrane helix</keyword>
<evidence type="ECO:0000256" key="11">
    <source>
        <dbReference type="ARBA" id="ARBA00023136"/>
    </source>
</evidence>
<reference evidence="15 16" key="1">
    <citation type="submission" date="2020-02" db="EMBL/GenBank/DDBJ databases">
        <authorList>
            <person name="Ferguson B K."/>
        </authorList>
    </citation>
    <scope>NUCLEOTIDE SEQUENCE [LARGE SCALE GENOMIC DNA]</scope>
</reference>
<keyword evidence="16" id="KW-1185">Reference proteome</keyword>
<comment type="subcellular location">
    <subcellularLocation>
        <location evidence="1">Membrane</location>
        <topology evidence="1">Multi-pass membrane protein</topology>
    </subcellularLocation>
</comment>
<dbReference type="InterPro" id="IPR018303">
    <property type="entry name" value="ATPase_P-typ_P_site"/>
</dbReference>
<dbReference type="GO" id="GO:0140358">
    <property type="term" value="F:P-type transmembrane transporter activity"/>
    <property type="evidence" value="ECO:0007669"/>
    <property type="project" value="InterPro"/>
</dbReference>
<keyword evidence="4 13" id="KW-0812">Transmembrane</keyword>
<dbReference type="PROSITE" id="PS00154">
    <property type="entry name" value="ATPASE_E1_E2"/>
    <property type="match status" value="1"/>
</dbReference>
<evidence type="ECO:0000256" key="3">
    <source>
        <dbReference type="ARBA" id="ARBA00022553"/>
    </source>
</evidence>
<dbReference type="AlphaFoldDB" id="A0A6H5IC62"/>
<dbReference type="SMART" id="SM00220">
    <property type="entry name" value="S_TKc"/>
    <property type="match status" value="1"/>
</dbReference>
<dbReference type="PROSITE" id="PS00108">
    <property type="entry name" value="PROTEIN_KINASE_ST"/>
    <property type="match status" value="1"/>
</dbReference>
<keyword evidence="6" id="KW-0547">Nucleotide-binding</keyword>
<dbReference type="Pfam" id="PF13246">
    <property type="entry name" value="Cation_ATPase"/>
    <property type="match status" value="1"/>
</dbReference>
<evidence type="ECO:0000256" key="7">
    <source>
        <dbReference type="ARBA" id="ARBA00022840"/>
    </source>
</evidence>
<dbReference type="Gene3D" id="3.40.50.1000">
    <property type="entry name" value="HAD superfamily/HAD-like"/>
    <property type="match status" value="1"/>
</dbReference>
<dbReference type="PROSITE" id="PS50011">
    <property type="entry name" value="PROTEIN_KINASE_DOM"/>
    <property type="match status" value="1"/>
</dbReference>
<dbReference type="OrthoDB" id="48943at2759"/>
<keyword evidence="9" id="KW-1278">Translocase</keyword>
<keyword evidence="11 13" id="KW-0472">Membrane</keyword>
<protein>
    <recommendedName>
        <fullName evidence="14">Protein kinase domain-containing protein</fullName>
    </recommendedName>
</protein>
<keyword evidence="3" id="KW-0597">Phosphoprotein</keyword>
<evidence type="ECO:0000256" key="10">
    <source>
        <dbReference type="ARBA" id="ARBA00022989"/>
    </source>
</evidence>
<dbReference type="SUPFAM" id="SSF81653">
    <property type="entry name" value="Calcium ATPase, transduction domain A"/>
    <property type="match status" value="1"/>
</dbReference>
<dbReference type="SMART" id="SM00831">
    <property type="entry name" value="Cation_ATPase_N"/>
    <property type="match status" value="1"/>
</dbReference>
<dbReference type="NCBIfam" id="TIGR01494">
    <property type="entry name" value="ATPase_P-type"/>
    <property type="match status" value="2"/>
</dbReference>
<comment type="similarity">
    <text evidence="2">Belongs to the cation transport ATPase (P-type) (TC 3.A.3) family. Type V subfamily.</text>
</comment>
<evidence type="ECO:0000256" key="2">
    <source>
        <dbReference type="ARBA" id="ARBA00006000"/>
    </source>
</evidence>
<dbReference type="GO" id="GO:0004672">
    <property type="term" value="F:protein kinase activity"/>
    <property type="evidence" value="ECO:0007669"/>
    <property type="project" value="InterPro"/>
</dbReference>
<evidence type="ECO:0000256" key="9">
    <source>
        <dbReference type="ARBA" id="ARBA00022967"/>
    </source>
</evidence>
<dbReference type="PANTHER" id="PTHR45630:SF8">
    <property type="entry name" value="CATION-TRANSPORTING ATPASE"/>
    <property type="match status" value="1"/>
</dbReference>
<dbReference type="SUPFAM" id="SSF56112">
    <property type="entry name" value="Protein kinase-like (PK-like)"/>
    <property type="match status" value="1"/>
</dbReference>
<dbReference type="FunFam" id="1.20.1110.10:FF:000023">
    <property type="entry name" value="Cation-transporting ATPase"/>
    <property type="match status" value="1"/>
</dbReference>
<dbReference type="GO" id="GO:0005524">
    <property type="term" value="F:ATP binding"/>
    <property type="evidence" value="ECO:0007669"/>
    <property type="project" value="UniProtKB-KW"/>
</dbReference>
<keyword evidence="8" id="KW-0460">Magnesium</keyword>
<dbReference type="InterPro" id="IPR008271">
    <property type="entry name" value="Ser/Thr_kinase_AS"/>
</dbReference>
<dbReference type="InterPro" id="IPR004014">
    <property type="entry name" value="ATPase_P-typ_cation-transptr_N"/>
</dbReference>
<dbReference type="SUPFAM" id="SSF81665">
    <property type="entry name" value="Calcium ATPase, transmembrane domain M"/>
    <property type="match status" value="1"/>
</dbReference>
<dbReference type="InterPro" id="IPR059000">
    <property type="entry name" value="ATPase_P-type_domA"/>
</dbReference>
<dbReference type="EMBL" id="CADCXV010000748">
    <property type="protein sequence ID" value="CAB0034628.1"/>
    <property type="molecule type" value="Genomic_DNA"/>
</dbReference>
<feature type="domain" description="Protein kinase" evidence="14">
    <location>
        <begin position="962"/>
        <end position="1265"/>
    </location>
</feature>
<dbReference type="Pfam" id="PF00122">
    <property type="entry name" value="E1-E2_ATPase"/>
    <property type="match status" value="1"/>
</dbReference>
<dbReference type="InterPro" id="IPR008250">
    <property type="entry name" value="ATPase_P-typ_transduc_dom_A_sf"/>
</dbReference>
<dbReference type="Pfam" id="PF00069">
    <property type="entry name" value="Pkinase"/>
    <property type="match status" value="1"/>
</dbReference>
<evidence type="ECO:0000256" key="5">
    <source>
        <dbReference type="ARBA" id="ARBA00022723"/>
    </source>
</evidence>
<dbReference type="InterPro" id="IPR023299">
    <property type="entry name" value="ATPase_P-typ_cyto_dom_N"/>
</dbReference>
<dbReference type="InterPro" id="IPR006068">
    <property type="entry name" value="ATPase_P-typ_cation-transptr_C"/>
</dbReference>
<dbReference type="GO" id="GO:0046872">
    <property type="term" value="F:metal ion binding"/>
    <property type="evidence" value="ECO:0007669"/>
    <property type="project" value="UniProtKB-KW"/>
</dbReference>
<evidence type="ECO:0000256" key="6">
    <source>
        <dbReference type="ARBA" id="ARBA00022741"/>
    </source>
</evidence>
<dbReference type="Pfam" id="PF00689">
    <property type="entry name" value="Cation_ATPase_C"/>
    <property type="match status" value="1"/>
</dbReference>
<dbReference type="Gene3D" id="1.20.1110.10">
    <property type="entry name" value="Calcium-transporting ATPase, transmembrane domain"/>
    <property type="match status" value="2"/>
</dbReference>
<evidence type="ECO:0000256" key="12">
    <source>
        <dbReference type="ARBA" id="ARBA00049360"/>
    </source>
</evidence>
<feature type="transmembrane region" description="Helical" evidence="13">
    <location>
        <begin position="137"/>
        <end position="156"/>
    </location>
</feature>
<proteinExistence type="inferred from homology"/>
<dbReference type="Gene3D" id="3.40.1110.10">
    <property type="entry name" value="Calcium-transporting ATPase, cytoplasmic domain N"/>
    <property type="match status" value="1"/>
</dbReference>
<accession>A0A6H5IC62</accession>
<feature type="transmembrane region" description="Helical" evidence="13">
    <location>
        <begin position="783"/>
        <end position="806"/>
    </location>
</feature>
<dbReference type="Gene3D" id="1.10.510.10">
    <property type="entry name" value="Transferase(Phosphotransferase) domain 1"/>
    <property type="match status" value="1"/>
</dbReference>
<gene>
    <name evidence="15" type="ORF">TBRA_LOCUS6526</name>
</gene>
<dbReference type="PANTHER" id="PTHR45630">
    <property type="entry name" value="CATION-TRANSPORTING ATPASE-RELATED"/>
    <property type="match status" value="1"/>
</dbReference>
<dbReference type="InterPro" id="IPR036412">
    <property type="entry name" value="HAD-like_sf"/>
</dbReference>
<feature type="transmembrane region" description="Helical" evidence="13">
    <location>
        <begin position="309"/>
        <end position="329"/>
    </location>
</feature>
<evidence type="ECO:0000256" key="13">
    <source>
        <dbReference type="SAM" id="Phobius"/>
    </source>
</evidence>
<feature type="transmembrane region" description="Helical" evidence="13">
    <location>
        <begin position="862"/>
        <end position="882"/>
    </location>
</feature>
<dbReference type="InterPro" id="IPR011009">
    <property type="entry name" value="Kinase-like_dom_sf"/>
</dbReference>
<dbReference type="Gene3D" id="2.70.150.10">
    <property type="entry name" value="Calcium-transporting ATPase, cytoplasmic transduction domain A"/>
    <property type="match status" value="1"/>
</dbReference>
<dbReference type="InterPro" id="IPR023298">
    <property type="entry name" value="ATPase_P-typ_TM_dom_sf"/>
</dbReference>
<dbReference type="InterPro" id="IPR006544">
    <property type="entry name" value="P-type_TPase_V"/>
</dbReference>
<dbReference type="PRINTS" id="PR00119">
    <property type="entry name" value="CATATPASE"/>
</dbReference>
<evidence type="ECO:0000313" key="16">
    <source>
        <dbReference type="Proteomes" id="UP000479190"/>
    </source>
</evidence>
<dbReference type="SUPFAM" id="SSF81660">
    <property type="entry name" value="Metal cation-transporting ATPase, ATP-binding domain N"/>
    <property type="match status" value="1"/>
</dbReference>
<dbReference type="SUPFAM" id="SSF56784">
    <property type="entry name" value="HAD-like"/>
    <property type="match status" value="1"/>
</dbReference>
<dbReference type="InterPro" id="IPR001757">
    <property type="entry name" value="P_typ_ATPase"/>
</dbReference>
<dbReference type="InterPro" id="IPR000719">
    <property type="entry name" value="Prot_kinase_dom"/>
</dbReference>
<evidence type="ECO:0000256" key="1">
    <source>
        <dbReference type="ARBA" id="ARBA00004141"/>
    </source>
</evidence>
<evidence type="ECO:0000256" key="4">
    <source>
        <dbReference type="ARBA" id="ARBA00022692"/>
    </source>
</evidence>
<feature type="transmembrane region" description="Helical" evidence="13">
    <location>
        <begin position="830"/>
        <end position="850"/>
    </location>
</feature>
<name>A0A6H5IC62_9HYME</name>
<feature type="transmembrane region" description="Helical" evidence="13">
    <location>
        <begin position="716"/>
        <end position="738"/>
    </location>
</feature>
<feature type="transmembrane region" description="Helical" evidence="13">
    <location>
        <begin position="335"/>
        <end position="360"/>
    </location>
</feature>
<dbReference type="Proteomes" id="UP000479190">
    <property type="component" value="Unassembled WGS sequence"/>
</dbReference>
<sequence length="1272" mass="144620">MNKCSDTLRRRSVDTDKDLLEKIRNRPLELNLENGCKQLVLDYKAFWCKKQCYVWDEELAEFSKLASLERHARCKDLHSDKIKGLSREEQLLRRIMYGFNEILVPVQGYEVLFFLEILNPFYVFQVFSLFVWFLEEYYQYAIAVMCMSICGIITSIRQTRANQVSLRNTVAQTESVRVLRSSGDFETISSDELVPGDIIELPRHRAVIACDAILLTGTCVVNESMLTGESVPVTKTPLQPNDHLYDSREHAYHTLFSGTTIIQSKQYGDKPVLAKIIRTGLWTNKGSLVCAIMYPPPADFKFDQDSYKLIAILISVAFVGFFYTLAIMIQRGNSALNIVIKTLTVFTIVVPPALPSVMAVGKMYAIFRLKGKQIYCINTRAINISGSIDCVCFDKTGTLTEDGLDMMGVAIRDDNVLLEPEKDVRKIEGTSMFQGMLTCHSLTLIDEELSGDPLDIKMFESTGWQLDDHDLRDPQALRSEQVLAVVRPSPSKDENESGNSPCLEIIQQYQFSSTLQRMSAIARLPQENDRFVAFTKGSPEMVLSLSRPETVPQDLALNLKLYTEQGYRVIALARKDIQVSAEEEKKMSLSMLGDLEYGSYPNDYKFALTGDTWQLLREHHAELLPRICTKGVVFARMSSDQKQQLVVELMQLGYHVAMCGDGANDCGALRAAHVGISLSEAESSVASPFTSRVPDIRCVPTVIQQGRAALVTSFGIFKFTVCYSLTEFISTIILYTISSNFTDLQFLYVDILLFVNFAFFFGKTEAYEGKLARTPPTSSLVSFTPLFSIAMHTVFIAVFELVAFYATQEFSWFTPFKPEDEYRYDCYENYSVFSLSTFQYAMLAIVFSMGKPYRKSMFTNRWFCLSIFALTLLNVYITIYPAKWVSDILKLQMPPEYDWRFAIVGLAVLNFIVCLAFEAFIVDFVIQKKIKPRLYKPEKSKKPFLRLEYELKEDHNWPPISNELPHLPVTPSYENIVNTTRKASIAESAISVRIVNETEATTQRNAARALSCMTGINNSAFENHNDINTLWMYNRYGTEVDRRTLPRSWRTWTTSKWWRKAASGDRSNNKGTLAQELERRARLREFMKPVDILNIFLLICDGVKAFHEAKPEPLAHRDLKTANIVLGDNMTPVIMDLGSVAPARVKVCGTQAAQSLQELAAERCSMPYRAPELFQVESYCMVDERTDIWSLGCILYAMCYFKSPFDAVYERGDSVALAVISANITFPENSPFNEDMQNLIMTMLKVNPMERPYIYSVIENTHEVLSKLEGRV</sequence>
<evidence type="ECO:0000256" key="8">
    <source>
        <dbReference type="ARBA" id="ARBA00022842"/>
    </source>
</evidence>
<comment type="catalytic activity">
    <reaction evidence="12">
        <text>ATP + H2O = ADP + phosphate + H(+)</text>
        <dbReference type="Rhea" id="RHEA:13065"/>
        <dbReference type="ChEBI" id="CHEBI:15377"/>
        <dbReference type="ChEBI" id="CHEBI:15378"/>
        <dbReference type="ChEBI" id="CHEBI:30616"/>
        <dbReference type="ChEBI" id="CHEBI:43474"/>
        <dbReference type="ChEBI" id="CHEBI:456216"/>
    </reaction>
</comment>
<keyword evidence="5" id="KW-0479">Metal-binding</keyword>
<dbReference type="GO" id="GO:0016020">
    <property type="term" value="C:membrane"/>
    <property type="evidence" value="ECO:0007669"/>
    <property type="project" value="UniProtKB-SubCell"/>
</dbReference>
<evidence type="ECO:0000259" key="14">
    <source>
        <dbReference type="PROSITE" id="PS50011"/>
    </source>
</evidence>
<dbReference type="InterPro" id="IPR023214">
    <property type="entry name" value="HAD_sf"/>
</dbReference>
<evidence type="ECO:0000313" key="15">
    <source>
        <dbReference type="EMBL" id="CAB0034628.1"/>
    </source>
</evidence>
<dbReference type="GO" id="GO:0016887">
    <property type="term" value="F:ATP hydrolysis activity"/>
    <property type="evidence" value="ECO:0007669"/>
    <property type="project" value="InterPro"/>
</dbReference>
<organism evidence="15 16">
    <name type="scientific">Trichogramma brassicae</name>
    <dbReference type="NCBI Taxonomy" id="86971"/>
    <lineage>
        <taxon>Eukaryota</taxon>
        <taxon>Metazoa</taxon>
        <taxon>Ecdysozoa</taxon>
        <taxon>Arthropoda</taxon>
        <taxon>Hexapoda</taxon>
        <taxon>Insecta</taxon>
        <taxon>Pterygota</taxon>
        <taxon>Neoptera</taxon>
        <taxon>Endopterygota</taxon>
        <taxon>Hymenoptera</taxon>
        <taxon>Apocrita</taxon>
        <taxon>Proctotrupomorpha</taxon>
        <taxon>Chalcidoidea</taxon>
        <taxon>Trichogrammatidae</taxon>
        <taxon>Trichogramma</taxon>
    </lineage>
</organism>
<dbReference type="GO" id="GO:0006874">
    <property type="term" value="P:intracellular calcium ion homeostasis"/>
    <property type="evidence" value="ECO:0007669"/>
    <property type="project" value="TreeGrafter"/>
</dbReference>
<dbReference type="GO" id="GO:0015203">
    <property type="term" value="F:polyamine transmembrane transporter activity"/>
    <property type="evidence" value="ECO:0007669"/>
    <property type="project" value="TreeGrafter"/>
</dbReference>
<keyword evidence="7" id="KW-0067">ATP-binding</keyword>
<feature type="transmembrane region" description="Helical" evidence="13">
    <location>
        <begin position="902"/>
        <end position="926"/>
    </location>
</feature>
<feature type="transmembrane region" description="Helical" evidence="13">
    <location>
        <begin position="111"/>
        <end position="131"/>
    </location>
</feature>
<feature type="transmembrane region" description="Helical" evidence="13">
    <location>
        <begin position="744"/>
        <end position="762"/>
    </location>
</feature>
<dbReference type="GO" id="GO:0019829">
    <property type="term" value="F:ATPase-coupled monoatomic cation transmembrane transporter activity"/>
    <property type="evidence" value="ECO:0007669"/>
    <property type="project" value="TreeGrafter"/>
</dbReference>